<reference evidence="1" key="1">
    <citation type="journal article" date="2023" name="IScience">
        <title>Live-bearing cockroach genome reveals convergent evolutionary mechanisms linked to viviparity in insects and beyond.</title>
        <authorList>
            <person name="Fouks B."/>
            <person name="Harrison M.C."/>
            <person name="Mikhailova A.A."/>
            <person name="Marchal E."/>
            <person name="English S."/>
            <person name="Carruthers M."/>
            <person name="Jennings E.C."/>
            <person name="Chiamaka E.L."/>
            <person name="Frigard R.A."/>
            <person name="Pippel M."/>
            <person name="Attardo G.M."/>
            <person name="Benoit J.B."/>
            <person name="Bornberg-Bauer E."/>
            <person name="Tobe S.S."/>
        </authorList>
    </citation>
    <scope>NUCLEOTIDE SEQUENCE</scope>
    <source>
        <strain evidence="1">Stay&amp;Tobe</strain>
    </source>
</reference>
<keyword evidence="2" id="KW-1185">Reference proteome</keyword>
<dbReference type="AlphaFoldDB" id="A0AAD8ET03"/>
<comment type="caution">
    <text evidence="1">The sequence shown here is derived from an EMBL/GenBank/DDBJ whole genome shotgun (WGS) entry which is preliminary data.</text>
</comment>
<dbReference type="EMBL" id="JASPKZ010000241">
    <property type="protein sequence ID" value="KAJ9600612.1"/>
    <property type="molecule type" value="Genomic_DNA"/>
</dbReference>
<evidence type="ECO:0000313" key="2">
    <source>
        <dbReference type="Proteomes" id="UP001233999"/>
    </source>
</evidence>
<gene>
    <name evidence="1" type="ORF">L9F63_026251</name>
</gene>
<sequence>MSASTLSLLQSVEAERGRLLRGSSLILVLPSFKMFRPSPNTAGTHAGISISTLKSLVNINSRLFLFNKEFNDSALSKRNIDVCHFGNTACGHMIEAMTPQNGNVVV</sequence>
<evidence type="ECO:0000313" key="1">
    <source>
        <dbReference type="EMBL" id="KAJ9600612.1"/>
    </source>
</evidence>
<dbReference type="Proteomes" id="UP001233999">
    <property type="component" value="Unassembled WGS sequence"/>
</dbReference>
<reference evidence="1" key="2">
    <citation type="submission" date="2023-05" db="EMBL/GenBank/DDBJ databases">
        <authorList>
            <person name="Fouks B."/>
        </authorList>
    </citation>
    <scope>NUCLEOTIDE SEQUENCE</scope>
    <source>
        <strain evidence="1">Stay&amp;Tobe</strain>
        <tissue evidence="1">Testes</tissue>
    </source>
</reference>
<organism evidence="1 2">
    <name type="scientific">Diploptera punctata</name>
    <name type="common">Pacific beetle cockroach</name>
    <dbReference type="NCBI Taxonomy" id="6984"/>
    <lineage>
        <taxon>Eukaryota</taxon>
        <taxon>Metazoa</taxon>
        <taxon>Ecdysozoa</taxon>
        <taxon>Arthropoda</taxon>
        <taxon>Hexapoda</taxon>
        <taxon>Insecta</taxon>
        <taxon>Pterygota</taxon>
        <taxon>Neoptera</taxon>
        <taxon>Polyneoptera</taxon>
        <taxon>Dictyoptera</taxon>
        <taxon>Blattodea</taxon>
        <taxon>Blaberoidea</taxon>
        <taxon>Blaberidae</taxon>
        <taxon>Diplopterinae</taxon>
        <taxon>Diploptera</taxon>
    </lineage>
</organism>
<name>A0AAD8ET03_DIPPU</name>
<proteinExistence type="predicted"/>
<accession>A0AAD8ET03</accession>
<protein>
    <submittedName>
        <fullName evidence="1">Uncharacterized protein</fullName>
    </submittedName>
</protein>